<dbReference type="GO" id="GO:0005524">
    <property type="term" value="F:ATP binding"/>
    <property type="evidence" value="ECO:0007669"/>
    <property type="project" value="UniProtKB-KW"/>
</dbReference>
<organism evidence="4 5">
    <name type="scientific">Bacillus cereus</name>
    <dbReference type="NCBI Taxonomy" id="1396"/>
    <lineage>
        <taxon>Bacteria</taxon>
        <taxon>Bacillati</taxon>
        <taxon>Bacillota</taxon>
        <taxon>Bacilli</taxon>
        <taxon>Bacillales</taxon>
        <taxon>Bacillaceae</taxon>
        <taxon>Bacillus</taxon>
        <taxon>Bacillus cereus group</taxon>
    </lineage>
</organism>
<dbReference type="GO" id="GO:0005737">
    <property type="term" value="C:cytoplasm"/>
    <property type="evidence" value="ECO:0007669"/>
    <property type="project" value="TreeGrafter"/>
</dbReference>
<reference evidence="4 5" key="1">
    <citation type="submission" date="2015-09" db="EMBL/GenBank/DDBJ databases">
        <title>Bacillus cereus food isolates.</title>
        <authorList>
            <person name="Boekhorst J."/>
        </authorList>
    </citation>
    <scope>NUCLEOTIDE SEQUENCE [LARGE SCALE GENOMIC DNA]</scope>
    <source>
        <strain evidence="4 5">B4088</strain>
    </source>
</reference>
<name>A0A164PBT4_BACCE</name>
<protein>
    <submittedName>
        <fullName evidence="4">ClpB protein</fullName>
    </submittedName>
</protein>
<dbReference type="Gene3D" id="3.40.50.300">
    <property type="entry name" value="P-loop containing nucleotide triphosphate hydrolases"/>
    <property type="match status" value="1"/>
</dbReference>
<evidence type="ECO:0000313" key="5">
    <source>
        <dbReference type="Proteomes" id="UP000076482"/>
    </source>
</evidence>
<dbReference type="PANTHER" id="PTHR11638:SF18">
    <property type="entry name" value="HEAT SHOCK PROTEIN 104"/>
    <property type="match status" value="1"/>
</dbReference>
<dbReference type="InterPro" id="IPR003593">
    <property type="entry name" value="AAA+_ATPase"/>
</dbReference>
<dbReference type="InterPro" id="IPR003959">
    <property type="entry name" value="ATPase_AAA_core"/>
</dbReference>
<comment type="caution">
    <text evidence="4">The sequence shown here is derived from an EMBL/GenBank/DDBJ whole genome shotgun (WGS) entry which is preliminary data.</text>
</comment>
<gene>
    <name evidence="4" type="ORF">B4088_1976</name>
</gene>
<dbReference type="Proteomes" id="UP000076482">
    <property type="component" value="Unassembled WGS sequence"/>
</dbReference>
<dbReference type="Pfam" id="PF07724">
    <property type="entry name" value="AAA_2"/>
    <property type="match status" value="1"/>
</dbReference>
<sequence length="396" mass="45825">MMRHTIYTYSKEYFNKLYEDRDEQGAIVLSISQVPNKTHLDNYIDRGLDVEVDLTSAISLLMINQESLYQFELYLNTIVEVEIRFIIEEKYAEKALDLFKFIFDESEKLPLYTINKSEKEDGNLNGETVEEALIKKVTNLKNDGIDRLDNHLNTNIIGHNDFKNAFIEKLKSFSVFNSIGEHKVLSVFLLGPSGIGKTEFAKEIHNFFNVDTSLIKINFGNYSSQDSLNSLIGSPRGFIGSDDGELPRKLLKSDVGIILIDEFEKADKKVFNFFLELLEEGSFTNSLGEVFDLNGYVIIFTSNLDKKSFTTKLPPELRSRFDIKSEFFPLSVEDKNTYLSLKLEKLISKLNIEDKEAFREEIEQEIKDIVYTQNNLREINRILRDAITRRMFSWLP</sequence>
<proteinExistence type="predicted"/>
<accession>A0A164PBT4</accession>
<evidence type="ECO:0000256" key="1">
    <source>
        <dbReference type="ARBA" id="ARBA00022741"/>
    </source>
</evidence>
<dbReference type="PATRIC" id="fig|1396.535.peg.2970"/>
<dbReference type="InterPro" id="IPR050130">
    <property type="entry name" value="ClpA_ClpB"/>
</dbReference>
<feature type="domain" description="AAA+ ATPase" evidence="3">
    <location>
        <begin position="183"/>
        <end position="331"/>
    </location>
</feature>
<dbReference type="AlphaFoldDB" id="A0A164PBT4"/>
<keyword evidence="2" id="KW-0067">ATP-binding</keyword>
<evidence type="ECO:0000256" key="2">
    <source>
        <dbReference type="ARBA" id="ARBA00022840"/>
    </source>
</evidence>
<dbReference type="SMART" id="SM00382">
    <property type="entry name" value="AAA"/>
    <property type="match status" value="1"/>
</dbReference>
<keyword evidence="1" id="KW-0547">Nucleotide-binding</keyword>
<evidence type="ECO:0000313" key="4">
    <source>
        <dbReference type="EMBL" id="KZD66765.1"/>
    </source>
</evidence>
<evidence type="ECO:0000259" key="3">
    <source>
        <dbReference type="SMART" id="SM00382"/>
    </source>
</evidence>
<dbReference type="EMBL" id="LJKE01000041">
    <property type="protein sequence ID" value="KZD66765.1"/>
    <property type="molecule type" value="Genomic_DNA"/>
</dbReference>
<dbReference type="GO" id="GO:0034605">
    <property type="term" value="P:cellular response to heat"/>
    <property type="evidence" value="ECO:0007669"/>
    <property type="project" value="TreeGrafter"/>
</dbReference>
<dbReference type="InterPro" id="IPR001270">
    <property type="entry name" value="ClpA/B"/>
</dbReference>
<dbReference type="InterPro" id="IPR027417">
    <property type="entry name" value="P-loop_NTPase"/>
</dbReference>
<dbReference type="RefSeq" id="WP_080467565.1">
    <property type="nucleotide sequence ID" value="NZ_LJKE01000041.1"/>
</dbReference>
<dbReference type="GO" id="GO:0016887">
    <property type="term" value="F:ATP hydrolysis activity"/>
    <property type="evidence" value="ECO:0007669"/>
    <property type="project" value="InterPro"/>
</dbReference>
<dbReference type="PANTHER" id="PTHR11638">
    <property type="entry name" value="ATP-DEPENDENT CLP PROTEASE"/>
    <property type="match status" value="1"/>
</dbReference>
<dbReference type="PRINTS" id="PR00300">
    <property type="entry name" value="CLPPROTEASEA"/>
</dbReference>
<dbReference type="SUPFAM" id="SSF52540">
    <property type="entry name" value="P-loop containing nucleoside triphosphate hydrolases"/>
    <property type="match status" value="1"/>
</dbReference>